<reference evidence="2 3" key="1">
    <citation type="journal article" date="2021" name="Sci. Rep.">
        <title>The genome of the diatom Chaetoceros tenuissimus carries an ancient integrated fragment of an extant virus.</title>
        <authorList>
            <person name="Hongo Y."/>
            <person name="Kimura K."/>
            <person name="Takaki Y."/>
            <person name="Yoshida Y."/>
            <person name="Baba S."/>
            <person name="Kobayashi G."/>
            <person name="Nagasaki K."/>
            <person name="Hano T."/>
            <person name="Tomaru Y."/>
        </authorList>
    </citation>
    <scope>NUCLEOTIDE SEQUENCE [LARGE SCALE GENOMIC DNA]</scope>
    <source>
        <strain evidence="2 3">NIES-3715</strain>
    </source>
</reference>
<evidence type="ECO:0000313" key="2">
    <source>
        <dbReference type="EMBL" id="GFH55768.1"/>
    </source>
</evidence>
<accession>A0AAD3D147</accession>
<keyword evidence="1" id="KW-0812">Transmembrane</keyword>
<organism evidence="2 3">
    <name type="scientific">Chaetoceros tenuissimus</name>
    <dbReference type="NCBI Taxonomy" id="426638"/>
    <lineage>
        <taxon>Eukaryota</taxon>
        <taxon>Sar</taxon>
        <taxon>Stramenopiles</taxon>
        <taxon>Ochrophyta</taxon>
        <taxon>Bacillariophyta</taxon>
        <taxon>Coscinodiscophyceae</taxon>
        <taxon>Chaetocerotophycidae</taxon>
        <taxon>Chaetocerotales</taxon>
        <taxon>Chaetocerotaceae</taxon>
        <taxon>Chaetoceros</taxon>
    </lineage>
</organism>
<keyword evidence="1" id="KW-1133">Transmembrane helix</keyword>
<dbReference type="EMBL" id="BLLK01000051">
    <property type="protein sequence ID" value="GFH55768.1"/>
    <property type="molecule type" value="Genomic_DNA"/>
</dbReference>
<feature type="transmembrane region" description="Helical" evidence="1">
    <location>
        <begin position="38"/>
        <end position="57"/>
    </location>
</feature>
<feature type="transmembrane region" description="Helical" evidence="1">
    <location>
        <begin position="89"/>
        <end position="110"/>
    </location>
</feature>
<dbReference type="AlphaFoldDB" id="A0AAD3D147"/>
<dbReference type="Proteomes" id="UP001054902">
    <property type="component" value="Unassembled WGS sequence"/>
</dbReference>
<name>A0AAD3D147_9STRA</name>
<dbReference type="PANTHER" id="PTHR42044">
    <property type="entry name" value="DUF676 DOMAIN-CONTAINING PROTEIN-RELATED"/>
    <property type="match status" value="1"/>
</dbReference>
<feature type="transmembrane region" description="Helical" evidence="1">
    <location>
        <begin position="12"/>
        <end position="31"/>
    </location>
</feature>
<keyword evidence="3" id="KW-1185">Reference proteome</keyword>
<dbReference type="PANTHER" id="PTHR42044:SF2">
    <property type="entry name" value="DUF676 DOMAIN-CONTAINING PROTEIN"/>
    <property type="match status" value="1"/>
</dbReference>
<evidence type="ECO:0000313" key="3">
    <source>
        <dbReference type="Proteomes" id="UP001054902"/>
    </source>
</evidence>
<keyword evidence="1" id="KW-0472">Membrane</keyword>
<proteinExistence type="predicted"/>
<evidence type="ECO:0000256" key="1">
    <source>
        <dbReference type="SAM" id="Phobius"/>
    </source>
</evidence>
<sequence>MSLFFGNIPSSLAWILSFTASLLMPLGYFIIYAPICIACGIIGSPLSIMKTVLSFLFSKSNTTKESWKKKFGKLLGMIKGLVVKTLWEIFRIIFIVPIAILDTIIGSVILNDERKKESWLWNLVFPLESEFYDYKDVYGENFDEKYNKEELWIHINGILTGRGVAKGNCKKMRELFGQPFKLMHNPTDGPVLDIMECIIGKSGLLKHGTTKPRDELRNILLKEMKKDYKKIVLVAHSQGTIITGNVIADLTDAANNDIDDISWFDRDSIWFDEDDDDETMERKSAELKKTLEKLEVYLFAGCAHHVDGAYVNRLECLSNRGDLVAILGHLFPTILKPFWKNTRGNGIVYKKNKSYIEKSSWGHLLLSHYLRQFEEGLFSSSKLSKEYLQSSEKEKTA</sequence>
<gene>
    <name evidence="2" type="ORF">CTEN210_12244</name>
</gene>
<comment type="caution">
    <text evidence="2">The sequence shown here is derived from an EMBL/GenBank/DDBJ whole genome shotgun (WGS) entry which is preliminary data.</text>
</comment>
<protein>
    <submittedName>
        <fullName evidence="2">Uncharacterized protein</fullName>
    </submittedName>
</protein>